<evidence type="ECO:0000313" key="1">
    <source>
        <dbReference type="EMBL" id="EJK56059.1"/>
    </source>
</evidence>
<dbReference type="EMBL" id="AGNL01032524">
    <property type="protein sequence ID" value="EJK56059.1"/>
    <property type="molecule type" value="Genomic_DNA"/>
</dbReference>
<accession>K0RUG3</accession>
<reference evidence="1 2" key="1">
    <citation type="journal article" date="2012" name="Genome Biol.">
        <title>Genome and low-iron response of an oceanic diatom adapted to chronic iron limitation.</title>
        <authorList>
            <person name="Lommer M."/>
            <person name="Specht M."/>
            <person name="Roy A.S."/>
            <person name="Kraemer L."/>
            <person name="Andreson R."/>
            <person name="Gutowska M.A."/>
            <person name="Wolf J."/>
            <person name="Bergner S.V."/>
            <person name="Schilhabel M.B."/>
            <person name="Klostermeier U.C."/>
            <person name="Beiko R.G."/>
            <person name="Rosenstiel P."/>
            <person name="Hippler M."/>
            <person name="Laroche J."/>
        </authorList>
    </citation>
    <scope>NUCLEOTIDE SEQUENCE [LARGE SCALE GENOMIC DNA]</scope>
    <source>
        <strain evidence="1 2">CCMP1005</strain>
    </source>
</reference>
<organism evidence="1 2">
    <name type="scientific">Thalassiosira oceanica</name>
    <name type="common">Marine diatom</name>
    <dbReference type="NCBI Taxonomy" id="159749"/>
    <lineage>
        <taxon>Eukaryota</taxon>
        <taxon>Sar</taxon>
        <taxon>Stramenopiles</taxon>
        <taxon>Ochrophyta</taxon>
        <taxon>Bacillariophyta</taxon>
        <taxon>Coscinodiscophyceae</taxon>
        <taxon>Thalassiosirophycidae</taxon>
        <taxon>Thalassiosirales</taxon>
        <taxon>Thalassiosiraceae</taxon>
        <taxon>Thalassiosira</taxon>
    </lineage>
</organism>
<proteinExistence type="predicted"/>
<keyword evidence="2" id="KW-1185">Reference proteome</keyword>
<dbReference type="AlphaFoldDB" id="K0RUG3"/>
<dbReference type="Proteomes" id="UP000266841">
    <property type="component" value="Unassembled WGS sequence"/>
</dbReference>
<gene>
    <name evidence="1" type="ORF">THAOC_24121</name>
</gene>
<sequence length="91" mass="10744">MAVDGTADNGDEDDDRFRELETNGKRFWTSTDYKRLNGTKRYSLRTIKRYETAKSTDYKRLNGTKRYSLRTIKRYETAKSTDYKRLNGNGL</sequence>
<protein>
    <submittedName>
        <fullName evidence="1">Uncharacterized protein</fullName>
    </submittedName>
</protein>
<evidence type="ECO:0000313" key="2">
    <source>
        <dbReference type="Proteomes" id="UP000266841"/>
    </source>
</evidence>
<name>K0RUG3_THAOC</name>
<comment type="caution">
    <text evidence="1">The sequence shown here is derived from an EMBL/GenBank/DDBJ whole genome shotgun (WGS) entry which is preliminary data.</text>
</comment>